<dbReference type="RefSeq" id="WP_387342022.1">
    <property type="nucleotide sequence ID" value="NZ_JBIAXI010000006.1"/>
</dbReference>
<evidence type="ECO:0000259" key="4">
    <source>
        <dbReference type="Pfam" id="PF20696"/>
    </source>
</evidence>
<dbReference type="InterPro" id="IPR049381">
    <property type="entry name" value="UbiD-like_C"/>
</dbReference>
<evidence type="ECO:0000256" key="1">
    <source>
        <dbReference type="ARBA" id="ARBA00010021"/>
    </source>
</evidence>
<comment type="caution">
    <text evidence="5">The sequence shown here is derived from an EMBL/GenBank/DDBJ whole genome shotgun (WGS) entry which is preliminary data.</text>
</comment>
<gene>
    <name evidence="5" type="ORF">ACFY05_12345</name>
</gene>
<feature type="domain" description="3-octaprenyl-4-hydroxybenzoate carboxy-lyase-like Rift-related" evidence="2">
    <location>
        <begin position="103"/>
        <end position="294"/>
    </location>
</feature>
<dbReference type="PANTHER" id="PTHR30108:SF21">
    <property type="entry name" value="4-HYDROXYBENZOATE DECARBOXYLASE"/>
    <property type="match status" value="1"/>
</dbReference>
<dbReference type="EMBL" id="JBIAXI010000006">
    <property type="protein sequence ID" value="MFF4773641.1"/>
    <property type="molecule type" value="Genomic_DNA"/>
</dbReference>
<feature type="domain" description="3-octaprenyl-4-hydroxybenzoate carboxy-lyase-like C-terminal" evidence="4">
    <location>
        <begin position="311"/>
        <end position="433"/>
    </location>
</feature>
<dbReference type="SUPFAM" id="SSF143968">
    <property type="entry name" value="UbiD C-terminal domain-like"/>
    <property type="match status" value="1"/>
</dbReference>
<evidence type="ECO:0000313" key="5">
    <source>
        <dbReference type="EMBL" id="MFF4773641.1"/>
    </source>
</evidence>
<protein>
    <submittedName>
        <fullName evidence="5">UbiD family decarboxylase</fullName>
        <ecNumber evidence="5">4.1.1.-</ecNumber>
    </submittedName>
</protein>
<dbReference type="EC" id="4.1.1.-" evidence="5"/>
<dbReference type="InterPro" id="IPR048304">
    <property type="entry name" value="UbiD_Rift_dom"/>
</dbReference>
<keyword evidence="5" id="KW-0456">Lyase</keyword>
<dbReference type="SUPFAM" id="SSF50475">
    <property type="entry name" value="FMN-binding split barrel"/>
    <property type="match status" value="1"/>
</dbReference>
<feature type="domain" description="3-octaprenyl-4-hydroxybenzoate carboxy-lyase-like N-terminal" evidence="3">
    <location>
        <begin position="22"/>
        <end position="94"/>
    </location>
</feature>
<proteinExistence type="inferred from homology"/>
<dbReference type="InterPro" id="IPR049383">
    <property type="entry name" value="UbiD-like_N"/>
</dbReference>
<dbReference type="PANTHER" id="PTHR30108">
    <property type="entry name" value="3-OCTAPRENYL-4-HYDROXYBENZOATE CARBOXY-LYASE-RELATED"/>
    <property type="match status" value="1"/>
</dbReference>
<reference evidence="5 6" key="1">
    <citation type="submission" date="2024-10" db="EMBL/GenBank/DDBJ databases">
        <title>The Natural Products Discovery Center: Release of the First 8490 Sequenced Strains for Exploring Actinobacteria Biosynthetic Diversity.</title>
        <authorList>
            <person name="Kalkreuter E."/>
            <person name="Kautsar S.A."/>
            <person name="Yang D."/>
            <person name="Bader C.D."/>
            <person name="Teijaro C.N."/>
            <person name="Fluegel L."/>
            <person name="Davis C.M."/>
            <person name="Simpson J.R."/>
            <person name="Lauterbach L."/>
            <person name="Steele A.D."/>
            <person name="Gui C."/>
            <person name="Meng S."/>
            <person name="Li G."/>
            <person name="Viehrig K."/>
            <person name="Ye F."/>
            <person name="Su P."/>
            <person name="Kiefer A.F."/>
            <person name="Nichols A."/>
            <person name="Cepeda A.J."/>
            <person name="Yan W."/>
            <person name="Fan B."/>
            <person name="Jiang Y."/>
            <person name="Adhikari A."/>
            <person name="Zheng C.-J."/>
            <person name="Schuster L."/>
            <person name="Cowan T.M."/>
            <person name="Smanski M.J."/>
            <person name="Chevrette M.G."/>
            <person name="De Carvalho L.P.S."/>
            <person name="Shen B."/>
        </authorList>
    </citation>
    <scope>NUCLEOTIDE SEQUENCE [LARGE SCALE GENOMIC DNA]</scope>
    <source>
        <strain evidence="5 6">NPDC001281</strain>
    </source>
</reference>
<comment type="similarity">
    <text evidence="1">Belongs to the UbiD family.</text>
</comment>
<dbReference type="GO" id="GO:0016829">
    <property type="term" value="F:lyase activity"/>
    <property type="evidence" value="ECO:0007669"/>
    <property type="project" value="UniProtKB-KW"/>
</dbReference>
<organism evidence="5 6">
    <name type="scientific">Microtetraspora fusca</name>
    <dbReference type="NCBI Taxonomy" id="1997"/>
    <lineage>
        <taxon>Bacteria</taxon>
        <taxon>Bacillati</taxon>
        <taxon>Actinomycetota</taxon>
        <taxon>Actinomycetes</taxon>
        <taxon>Streptosporangiales</taxon>
        <taxon>Streptosporangiaceae</taxon>
        <taxon>Microtetraspora</taxon>
    </lineage>
</organism>
<dbReference type="Pfam" id="PF01977">
    <property type="entry name" value="UbiD"/>
    <property type="match status" value="1"/>
</dbReference>
<evidence type="ECO:0000313" key="6">
    <source>
        <dbReference type="Proteomes" id="UP001602119"/>
    </source>
</evidence>
<evidence type="ECO:0000259" key="2">
    <source>
        <dbReference type="Pfam" id="PF01977"/>
    </source>
</evidence>
<dbReference type="Gene3D" id="3.40.1670.10">
    <property type="entry name" value="UbiD C-terminal domain-like"/>
    <property type="match status" value="1"/>
</dbReference>
<keyword evidence="6" id="KW-1185">Reference proteome</keyword>
<dbReference type="InterPro" id="IPR002830">
    <property type="entry name" value="UbiD"/>
</dbReference>
<dbReference type="Pfam" id="PF20696">
    <property type="entry name" value="UbiD_C"/>
    <property type="match status" value="1"/>
</dbReference>
<dbReference type="Pfam" id="PF20695">
    <property type="entry name" value="UbiD_N"/>
    <property type="match status" value="1"/>
</dbReference>
<name>A0ABW6V2U4_MICFU</name>
<sequence>MSSAAPADLRSFLCDLVAADPDALVTVAGEVDPAYELSAVVKALEPHGAPAVRFERVKGAGMPVVAGLYGTRRRIALALGVDVDAAVAHVLDRMRHPLPVRDAERAPVHEVVERGEDVDLSALPFGVHSRDDAGRYITSGVTLVRDPATGKLNTGMYRMMVLDRNHITVNAAPDHDLGRAIHAAAEAGRDLPIAIVIGHHPAYAIASQLKHGTDVDSHEVTGALLGRPLDVVPGVGVDLEVPAYAEIVLEGVIHTRDLVGEGPFGEFTYYYGAARAPRCTITAVTRRADAIFNDLHPTHAEHRCLWLFPGREARLLEAVRASVPTVRAVRIPFHGGSLSAYVALEKRHEADGRQALLAAFARDHFLKHVIVVDPDVDVFDDREVLWALNVRFQTDRDLIRLDHAKGIKMDPSATRLGSVDRPDVVTAKLGFDATRPVRTAFPERADLPPPGFDVVDLTEYVDPATMARIRSFARVTTAAAE</sequence>
<evidence type="ECO:0000259" key="3">
    <source>
        <dbReference type="Pfam" id="PF20695"/>
    </source>
</evidence>
<accession>A0ABW6V2U4</accession>
<dbReference type="Proteomes" id="UP001602119">
    <property type="component" value="Unassembled WGS sequence"/>
</dbReference>
<dbReference type="NCBIfam" id="TIGR00148">
    <property type="entry name" value="UbiD family decarboxylase"/>
    <property type="match status" value="1"/>
</dbReference>